<dbReference type="RefSeq" id="WP_184749769.1">
    <property type="nucleotide sequence ID" value="NZ_BAAAJR010000003.1"/>
</dbReference>
<keyword evidence="4" id="KW-1185">Reference proteome</keyword>
<dbReference type="AlphaFoldDB" id="A0A7X0KTV6"/>
<reference evidence="3 4" key="1">
    <citation type="submission" date="2020-08" db="EMBL/GenBank/DDBJ databases">
        <title>Sequencing the genomes of 1000 actinobacteria strains.</title>
        <authorList>
            <person name="Klenk H.-P."/>
        </authorList>
    </citation>
    <scope>NUCLEOTIDE SEQUENCE [LARGE SCALE GENOMIC DNA]</scope>
    <source>
        <strain evidence="3 4">DSM 12511</strain>
    </source>
</reference>
<proteinExistence type="predicted"/>
<keyword evidence="1" id="KW-0732">Signal</keyword>
<dbReference type="PROSITE" id="PS51257">
    <property type="entry name" value="PROKAR_LIPOPROTEIN"/>
    <property type="match status" value="1"/>
</dbReference>
<dbReference type="Pfam" id="PF13407">
    <property type="entry name" value="Peripla_BP_4"/>
    <property type="match status" value="1"/>
</dbReference>
<feature type="domain" description="Periplasmic binding protein" evidence="2">
    <location>
        <begin position="91"/>
        <end position="340"/>
    </location>
</feature>
<keyword evidence="3" id="KW-0813">Transport</keyword>
<dbReference type="InterPro" id="IPR025997">
    <property type="entry name" value="SBP_2_dom"/>
</dbReference>
<dbReference type="Gene3D" id="3.40.50.2300">
    <property type="match status" value="2"/>
</dbReference>
<name>A0A7X0KTV6_9MICO</name>
<gene>
    <name evidence="3" type="ORF">HD594_000838</name>
</gene>
<dbReference type="InterPro" id="IPR028082">
    <property type="entry name" value="Peripla_BP_I"/>
</dbReference>
<evidence type="ECO:0000256" key="1">
    <source>
        <dbReference type="SAM" id="SignalP"/>
    </source>
</evidence>
<sequence length="383" mass="39205">MNPHPRKTQRAVLAAAGAAALALFLSACSSATVASESDPTEPAADATSSLQVAYDGVVGAPATDTVPVTPDLTAWIVSCGEFSTTCAAPSAGALEAAGSIGWDASVCDGELNPDGWGNCIRQGIAAAADVIITIGQDCGAVSGALQEAATAGITTINVGGLDCEEPLYSGTIQMLDGYSYDEYWEEVGTLQAEWLIGKTDGAAKLLAIEFNDTQWGPLIAKGLTDRLADCEGCEIVGSVQLSNSDLATGALPQKFSTALLQHADANAVAVPIDGWFLAGLAQAINASGRSDELNVIGNFGSIPNWEVIRSNGGQDATVASAAEWNGWAGVDAALRVLAGQDLVPAGIGLQVVDADTNLPAAGQPFVYTPAIDFKADYQAIWEN</sequence>
<feature type="chain" id="PRO_5038466789" evidence="1">
    <location>
        <begin position="35"/>
        <end position="383"/>
    </location>
</feature>
<accession>A0A7X0KTV6</accession>
<keyword evidence="3" id="KW-0762">Sugar transport</keyword>
<evidence type="ECO:0000313" key="3">
    <source>
        <dbReference type="EMBL" id="MBB6390525.1"/>
    </source>
</evidence>
<organism evidence="3 4">
    <name type="scientific">Microbacterium thalassium</name>
    <dbReference type="NCBI Taxonomy" id="362649"/>
    <lineage>
        <taxon>Bacteria</taxon>
        <taxon>Bacillati</taxon>
        <taxon>Actinomycetota</taxon>
        <taxon>Actinomycetes</taxon>
        <taxon>Micrococcales</taxon>
        <taxon>Microbacteriaceae</taxon>
        <taxon>Microbacterium</taxon>
    </lineage>
</organism>
<protein>
    <submittedName>
        <fullName evidence="3">ABC-type sugar transport system substrate-binding protein</fullName>
    </submittedName>
</protein>
<dbReference type="EMBL" id="JACHML010000001">
    <property type="protein sequence ID" value="MBB6390525.1"/>
    <property type="molecule type" value="Genomic_DNA"/>
</dbReference>
<dbReference type="SUPFAM" id="SSF53822">
    <property type="entry name" value="Periplasmic binding protein-like I"/>
    <property type="match status" value="1"/>
</dbReference>
<evidence type="ECO:0000313" key="4">
    <source>
        <dbReference type="Proteomes" id="UP000537775"/>
    </source>
</evidence>
<dbReference type="Proteomes" id="UP000537775">
    <property type="component" value="Unassembled WGS sequence"/>
</dbReference>
<feature type="signal peptide" evidence="1">
    <location>
        <begin position="1"/>
        <end position="34"/>
    </location>
</feature>
<evidence type="ECO:0000259" key="2">
    <source>
        <dbReference type="Pfam" id="PF13407"/>
    </source>
</evidence>
<comment type="caution">
    <text evidence="3">The sequence shown here is derived from an EMBL/GenBank/DDBJ whole genome shotgun (WGS) entry which is preliminary data.</text>
</comment>